<feature type="compositionally biased region" description="Basic residues" evidence="1">
    <location>
        <begin position="276"/>
        <end position="289"/>
    </location>
</feature>
<evidence type="ECO:0000313" key="2">
    <source>
        <dbReference type="EMBL" id="KAK9934216.1"/>
    </source>
</evidence>
<dbReference type="PANTHER" id="PTHR33052">
    <property type="entry name" value="DUF4228 DOMAIN PROTEIN-RELATED"/>
    <property type="match status" value="1"/>
</dbReference>
<protein>
    <recommendedName>
        <fullName evidence="4">DUF4228 domain protein</fullName>
    </recommendedName>
</protein>
<evidence type="ECO:0008006" key="4">
    <source>
        <dbReference type="Google" id="ProtNLM"/>
    </source>
</evidence>
<sequence length="289" mass="32643">MGVRFFTLQMIPMCFHIPGNHHVSSRVQLQPDDDEKVCQPPHAAKRAVVGSIKVVKSDGLVKIYHKPIDVSELMRQFPKHLVCASDSFYIGQKIPALSEHDQLQLGHKYFLLPKHLFQSVLSFVTIASFASSEPEQTPSPVPSTNSKNAFLRKAANCEPFHIQKSESGCLRIRVSDEFISQLLEEGKLSEDEHSQSCEPNNKSKVCTTPQLQKDYSQLVGSRQWKPRLEPIRETRETKRRSRLSSFGIRRSKKKSLPNSSKATQSSKSATSVKSEHHSKVKIKIKSSKK</sequence>
<comment type="caution">
    <text evidence="2">The sequence shown here is derived from an EMBL/GenBank/DDBJ whole genome shotgun (WGS) entry which is preliminary data.</text>
</comment>
<feature type="region of interest" description="Disordered" evidence="1">
    <location>
        <begin position="189"/>
        <end position="289"/>
    </location>
</feature>
<proteinExistence type="predicted"/>
<dbReference type="EMBL" id="JBEDUW010000004">
    <property type="protein sequence ID" value="KAK9934216.1"/>
    <property type="molecule type" value="Genomic_DNA"/>
</dbReference>
<gene>
    <name evidence="2" type="ORF">M0R45_021368</name>
</gene>
<dbReference type="Proteomes" id="UP001457282">
    <property type="component" value="Unassembled WGS sequence"/>
</dbReference>
<accession>A0AAW1XB95</accession>
<feature type="compositionally biased region" description="Polar residues" evidence="1">
    <location>
        <begin position="196"/>
        <end position="220"/>
    </location>
</feature>
<organism evidence="2 3">
    <name type="scientific">Rubus argutus</name>
    <name type="common">Southern blackberry</name>
    <dbReference type="NCBI Taxonomy" id="59490"/>
    <lineage>
        <taxon>Eukaryota</taxon>
        <taxon>Viridiplantae</taxon>
        <taxon>Streptophyta</taxon>
        <taxon>Embryophyta</taxon>
        <taxon>Tracheophyta</taxon>
        <taxon>Spermatophyta</taxon>
        <taxon>Magnoliopsida</taxon>
        <taxon>eudicotyledons</taxon>
        <taxon>Gunneridae</taxon>
        <taxon>Pentapetalae</taxon>
        <taxon>rosids</taxon>
        <taxon>fabids</taxon>
        <taxon>Rosales</taxon>
        <taxon>Rosaceae</taxon>
        <taxon>Rosoideae</taxon>
        <taxon>Rosoideae incertae sedis</taxon>
        <taxon>Rubus</taxon>
    </lineage>
</organism>
<evidence type="ECO:0000313" key="3">
    <source>
        <dbReference type="Proteomes" id="UP001457282"/>
    </source>
</evidence>
<reference evidence="2 3" key="1">
    <citation type="journal article" date="2023" name="G3 (Bethesda)">
        <title>A chromosome-length genome assembly and annotation of blackberry (Rubus argutus, cv. 'Hillquist').</title>
        <authorList>
            <person name="Bruna T."/>
            <person name="Aryal R."/>
            <person name="Dudchenko O."/>
            <person name="Sargent D.J."/>
            <person name="Mead D."/>
            <person name="Buti M."/>
            <person name="Cavallini A."/>
            <person name="Hytonen T."/>
            <person name="Andres J."/>
            <person name="Pham M."/>
            <person name="Weisz D."/>
            <person name="Mascagni F."/>
            <person name="Usai G."/>
            <person name="Natali L."/>
            <person name="Bassil N."/>
            <person name="Fernandez G.E."/>
            <person name="Lomsadze A."/>
            <person name="Armour M."/>
            <person name="Olukolu B."/>
            <person name="Poorten T."/>
            <person name="Britton C."/>
            <person name="Davik J."/>
            <person name="Ashrafi H."/>
            <person name="Aiden E.L."/>
            <person name="Borodovsky M."/>
            <person name="Worthington M."/>
        </authorList>
    </citation>
    <scope>NUCLEOTIDE SEQUENCE [LARGE SCALE GENOMIC DNA]</scope>
    <source>
        <strain evidence="2">PI 553951</strain>
    </source>
</reference>
<keyword evidence="3" id="KW-1185">Reference proteome</keyword>
<feature type="compositionally biased region" description="Basic and acidic residues" evidence="1">
    <location>
        <begin position="226"/>
        <end position="236"/>
    </location>
</feature>
<name>A0AAW1XB95_RUBAR</name>
<evidence type="ECO:0000256" key="1">
    <source>
        <dbReference type="SAM" id="MobiDB-lite"/>
    </source>
</evidence>
<feature type="compositionally biased region" description="Low complexity" evidence="1">
    <location>
        <begin position="259"/>
        <end position="272"/>
    </location>
</feature>
<dbReference type="Pfam" id="PF14009">
    <property type="entry name" value="PADRE"/>
    <property type="match status" value="1"/>
</dbReference>
<dbReference type="AlphaFoldDB" id="A0AAW1XB95"/>
<dbReference type="InterPro" id="IPR025322">
    <property type="entry name" value="PADRE_dom"/>
</dbReference>